<dbReference type="AlphaFoldDB" id="A0A7S3D9Z3"/>
<proteinExistence type="predicted"/>
<sequence length="119" mass="13872">MCIYGCVCVYANVHMWNESERMVYVVLIRAKRTLRAHCICLSSSFLLQRYFMSKQMLGEVVESVETRAEGIDNMVGQYEKAILNTCVFFYRHLKESETELERAKVSLYSSKHMPSLVRS</sequence>
<dbReference type="EMBL" id="HBIB01020585">
    <property type="protein sequence ID" value="CAE0251106.1"/>
    <property type="molecule type" value="Transcribed_RNA"/>
</dbReference>
<evidence type="ECO:0000313" key="1">
    <source>
        <dbReference type="EMBL" id="CAE0251106.1"/>
    </source>
</evidence>
<organism evidence="1">
    <name type="scientific">Palpitomonas bilix</name>
    <dbReference type="NCBI Taxonomy" id="652834"/>
    <lineage>
        <taxon>Eukaryota</taxon>
        <taxon>Eukaryota incertae sedis</taxon>
    </lineage>
</organism>
<reference evidence="1" key="1">
    <citation type="submission" date="2021-01" db="EMBL/GenBank/DDBJ databases">
        <authorList>
            <person name="Corre E."/>
            <person name="Pelletier E."/>
            <person name="Niang G."/>
            <person name="Scheremetjew M."/>
            <person name="Finn R."/>
            <person name="Kale V."/>
            <person name="Holt S."/>
            <person name="Cochrane G."/>
            <person name="Meng A."/>
            <person name="Brown T."/>
            <person name="Cohen L."/>
        </authorList>
    </citation>
    <scope>NUCLEOTIDE SEQUENCE</scope>
    <source>
        <strain evidence="1">NIES-2562</strain>
    </source>
</reference>
<gene>
    <name evidence="1" type="ORF">PBIL07802_LOCUS13313</name>
</gene>
<name>A0A7S3D9Z3_9EUKA</name>
<protein>
    <submittedName>
        <fullName evidence="1">Uncharacterized protein</fullName>
    </submittedName>
</protein>
<accession>A0A7S3D9Z3</accession>